<feature type="domain" description="Alanine dehydrogenase/pyridine nucleotide transhydrogenase N-terminal" evidence="12">
    <location>
        <begin position="4"/>
        <end position="137"/>
    </location>
</feature>
<evidence type="ECO:0000259" key="11">
    <source>
        <dbReference type="SMART" id="SM01002"/>
    </source>
</evidence>
<dbReference type="FunFam" id="3.40.50.720:FF:000049">
    <property type="entry name" value="Alanine dehydrogenase"/>
    <property type="match status" value="1"/>
</dbReference>
<dbReference type="GO" id="GO:0000166">
    <property type="term" value="F:nucleotide binding"/>
    <property type="evidence" value="ECO:0007669"/>
    <property type="project" value="UniProtKB-KW"/>
</dbReference>
<evidence type="ECO:0000256" key="3">
    <source>
        <dbReference type="ARBA" id="ARBA00012897"/>
    </source>
</evidence>
<feature type="binding site" evidence="10">
    <location>
        <position position="324"/>
    </location>
    <ligand>
        <name>Mg(2+)</name>
        <dbReference type="ChEBI" id="CHEBI:18420"/>
    </ligand>
</feature>
<feature type="binding site" evidence="9">
    <location>
        <begin position="267"/>
        <end position="270"/>
    </location>
    <ligand>
        <name>NAD(+)</name>
        <dbReference type="ChEBI" id="CHEBI:57540"/>
    </ligand>
</feature>
<feature type="binding site" evidence="9">
    <location>
        <position position="220"/>
    </location>
    <ligand>
        <name>NAD(+)</name>
        <dbReference type="ChEBI" id="CHEBI:57540"/>
    </ligand>
</feature>
<feature type="binding site" evidence="8">
    <location>
        <position position="75"/>
    </location>
    <ligand>
        <name>substrate</name>
    </ligand>
</feature>
<evidence type="ECO:0000256" key="7">
    <source>
        <dbReference type="PIRSR" id="PIRSR000183-1"/>
    </source>
</evidence>
<comment type="similarity">
    <text evidence="2 6">Belongs to the AlaDH/PNT family.</text>
</comment>
<name>A0A364K8A7_9BACL</name>
<evidence type="ECO:0000256" key="10">
    <source>
        <dbReference type="PIRSR" id="PIRSR000183-4"/>
    </source>
</evidence>
<evidence type="ECO:0000256" key="6">
    <source>
        <dbReference type="PIRNR" id="PIRNR000183"/>
    </source>
</evidence>
<feature type="binding site" evidence="9">
    <location>
        <position position="134"/>
    </location>
    <ligand>
        <name>NAD(+)</name>
        <dbReference type="ChEBI" id="CHEBI:57540"/>
    </ligand>
</feature>
<feature type="binding site" evidence="9">
    <location>
        <position position="198"/>
    </location>
    <ligand>
        <name>NAD(+)</name>
        <dbReference type="ChEBI" id="CHEBI:57540"/>
    </ligand>
</feature>
<comment type="caution">
    <text evidence="13">The sequence shown here is derived from an EMBL/GenBank/DDBJ whole genome shotgun (WGS) entry which is preliminary data.</text>
</comment>
<dbReference type="UniPathway" id="UPA00527">
    <property type="reaction ID" value="UER00585"/>
</dbReference>
<dbReference type="SUPFAM" id="SSF52283">
    <property type="entry name" value="Formate/glycerate dehydrogenase catalytic domain-like"/>
    <property type="match status" value="1"/>
</dbReference>
<feature type="binding site" evidence="9">
    <location>
        <begin position="239"/>
        <end position="240"/>
    </location>
    <ligand>
        <name>NAD(+)</name>
        <dbReference type="ChEBI" id="CHEBI:57540"/>
    </ligand>
</feature>
<dbReference type="Gene3D" id="3.40.50.720">
    <property type="entry name" value="NAD(P)-binding Rossmann-like Domain"/>
    <property type="match status" value="2"/>
</dbReference>
<evidence type="ECO:0000256" key="1">
    <source>
        <dbReference type="ARBA" id="ARBA00005206"/>
    </source>
</evidence>
<feature type="domain" description="Alanine dehydrogenase/pyridine nucleotide transhydrogenase NAD(H)-binding" evidence="11">
    <location>
        <begin position="149"/>
        <end position="298"/>
    </location>
</feature>
<comment type="pathway">
    <text evidence="1">Amino-acid degradation; L-alanine degradation via dehydrogenase pathway; NH(3) and pyruvate from L-alanine: step 1/1.</text>
</comment>
<feature type="active site" description="Proton donor/acceptor" evidence="7">
    <location>
        <position position="96"/>
    </location>
</feature>
<dbReference type="AlphaFoldDB" id="A0A364K8A7"/>
<organism evidence="13 14">
    <name type="scientific">Thermoflavimicrobium daqui</name>
    <dbReference type="NCBI Taxonomy" id="2137476"/>
    <lineage>
        <taxon>Bacteria</taxon>
        <taxon>Bacillati</taxon>
        <taxon>Bacillota</taxon>
        <taxon>Bacilli</taxon>
        <taxon>Bacillales</taxon>
        <taxon>Thermoactinomycetaceae</taxon>
        <taxon>Thermoflavimicrobium</taxon>
    </lineage>
</organism>
<dbReference type="RefSeq" id="WP_113657130.1">
    <property type="nucleotide sequence ID" value="NZ_KZ845663.1"/>
</dbReference>
<evidence type="ECO:0000256" key="9">
    <source>
        <dbReference type="PIRSR" id="PIRSR000183-3"/>
    </source>
</evidence>
<dbReference type="InterPro" id="IPR007698">
    <property type="entry name" value="AlaDH/PNT_NAD(H)-bd"/>
</dbReference>
<evidence type="ECO:0000256" key="2">
    <source>
        <dbReference type="ARBA" id="ARBA00005689"/>
    </source>
</evidence>
<evidence type="ECO:0000259" key="12">
    <source>
        <dbReference type="SMART" id="SM01003"/>
    </source>
</evidence>
<feature type="binding site" evidence="9">
    <location>
        <position position="203"/>
    </location>
    <ligand>
        <name>NAD(+)</name>
        <dbReference type="ChEBI" id="CHEBI:57540"/>
    </ligand>
</feature>
<reference evidence="13 14" key="2">
    <citation type="submission" date="2018-06" db="EMBL/GenBank/DDBJ databases">
        <authorList>
            <person name="Zhirakovskaya E."/>
        </authorList>
    </citation>
    <scope>NUCLEOTIDE SEQUENCE [LARGE SCALE GENOMIC DNA]</scope>
    <source>
        <strain evidence="13 14">FBKL4.011</strain>
    </source>
</reference>
<dbReference type="PROSITE" id="PS00836">
    <property type="entry name" value="ALADH_PNT_1"/>
    <property type="match status" value="1"/>
</dbReference>
<dbReference type="GO" id="GO:0046872">
    <property type="term" value="F:metal ion binding"/>
    <property type="evidence" value="ECO:0007669"/>
    <property type="project" value="UniProtKB-KW"/>
</dbReference>
<sequence>MIIGVPTEIKNNENRVAMTPAGVDALVRAGHEVIIQAGAGNGSGFTDEDYVKHGAKILPTAKEVWAQAEMIMKVKEPLPSEYQYFRENLILFTYLHLAPEPELTQALMDNKVAAIAYETIQLDNKSLPLLTPMSEVAGRMSVQIGAQFLEKPHGGKGVLLGGVPGVLPGEVVIIGGGVVGTNAAKMALGLGANVTILDVNPDRLRQLDDQFGGRLRTLMSNSYNIAEAVKKADLLVGAVLIPGRRAPRLVTEEMVKAMTPGSVIVDVAIDQGGSIETVDRVTSHSEPTYVKHGVVHYAVPNIPGAVPRTATIALTNVTIPYAVEIATKGLKQSLTDNKPLSRGVNVLNGKVTYQAVAESLNLPYIPFEQVIAEL</sequence>
<dbReference type="InterPro" id="IPR008143">
    <property type="entry name" value="Ala_DH/PNT_CS2"/>
</dbReference>
<dbReference type="PANTHER" id="PTHR42795:SF1">
    <property type="entry name" value="ALANINE DEHYDROGENASE"/>
    <property type="match status" value="1"/>
</dbReference>
<accession>A0A364K8A7</accession>
<keyword evidence="10" id="KW-0460">Magnesium</keyword>
<dbReference type="InterPro" id="IPR036291">
    <property type="entry name" value="NAD(P)-bd_dom_sf"/>
</dbReference>
<evidence type="ECO:0000256" key="5">
    <source>
        <dbReference type="ARBA" id="ARBA00023027"/>
    </source>
</evidence>
<gene>
    <name evidence="13" type="primary">ald</name>
    <name evidence="13" type="ORF">DL897_00245</name>
</gene>
<dbReference type="SMART" id="SM01003">
    <property type="entry name" value="AlaDh_PNT_N"/>
    <property type="match status" value="1"/>
</dbReference>
<dbReference type="NCBIfam" id="TIGR00518">
    <property type="entry name" value="alaDH"/>
    <property type="match status" value="1"/>
</dbReference>
<evidence type="ECO:0000256" key="8">
    <source>
        <dbReference type="PIRSR" id="PIRSR000183-2"/>
    </source>
</evidence>
<dbReference type="Pfam" id="PF01262">
    <property type="entry name" value="AlaDh_PNT_C"/>
    <property type="match status" value="1"/>
</dbReference>
<dbReference type="EC" id="1.4.1.1" evidence="3 6"/>
<dbReference type="InterPro" id="IPR008142">
    <property type="entry name" value="AlaDH/PNT_CS1"/>
</dbReference>
<dbReference type="CDD" id="cd05305">
    <property type="entry name" value="L-AlaDH"/>
    <property type="match status" value="1"/>
</dbReference>
<dbReference type="GO" id="GO:0000286">
    <property type="term" value="F:alanine dehydrogenase activity"/>
    <property type="evidence" value="ECO:0007669"/>
    <property type="project" value="UniProtKB-UniRule"/>
</dbReference>
<dbReference type="PROSITE" id="PS00837">
    <property type="entry name" value="ALADH_PNT_2"/>
    <property type="match status" value="1"/>
</dbReference>
<feature type="binding site" evidence="8">
    <location>
        <position position="15"/>
    </location>
    <ligand>
        <name>substrate</name>
    </ligand>
</feature>
<comment type="catalytic activity">
    <reaction evidence="6">
        <text>L-alanine + NAD(+) + H2O = pyruvate + NH4(+) + NADH + H(+)</text>
        <dbReference type="Rhea" id="RHEA:18405"/>
        <dbReference type="ChEBI" id="CHEBI:15361"/>
        <dbReference type="ChEBI" id="CHEBI:15377"/>
        <dbReference type="ChEBI" id="CHEBI:15378"/>
        <dbReference type="ChEBI" id="CHEBI:28938"/>
        <dbReference type="ChEBI" id="CHEBI:57540"/>
        <dbReference type="ChEBI" id="CHEBI:57945"/>
        <dbReference type="ChEBI" id="CHEBI:57972"/>
        <dbReference type="EC" id="1.4.1.1"/>
    </reaction>
</comment>
<evidence type="ECO:0000256" key="4">
    <source>
        <dbReference type="ARBA" id="ARBA00023002"/>
    </source>
</evidence>
<evidence type="ECO:0000313" key="14">
    <source>
        <dbReference type="Proteomes" id="UP000251213"/>
    </source>
</evidence>
<dbReference type="Proteomes" id="UP000251213">
    <property type="component" value="Unassembled WGS sequence"/>
</dbReference>
<proteinExistence type="inferred from homology"/>
<comment type="cofactor">
    <cofactor evidence="10">
        <name>Mg(2+)</name>
        <dbReference type="ChEBI" id="CHEBI:18420"/>
    </cofactor>
    <text evidence="10">Binds 1 Mg(2+) ion per subunit.</text>
</comment>
<feature type="active site" description="Proton donor/acceptor" evidence="7">
    <location>
        <position position="270"/>
    </location>
</feature>
<dbReference type="InterPro" id="IPR007886">
    <property type="entry name" value="AlaDH/PNT_N"/>
</dbReference>
<dbReference type="GO" id="GO:0005886">
    <property type="term" value="C:plasma membrane"/>
    <property type="evidence" value="ECO:0007669"/>
    <property type="project" value="TreeGrafter"/>
</dbReference>
<reference evidence="13 14" key="1">
    <citation type="submission" date="2018-06" db="EMBL/GenBank/DDBJ databases">
        <title>Thermoflavimicrobium daqus sp. nov., a thermophilic microbe isolated from Moutai-flavour Daqu.</title>
        <authorList>
            <person name="Wang X."/>
            <person name="Zhou H."/>
        </authorList>
    </citation>
    <scope>NUCLEOTIDE SEQUENCE [LARGE SCALE GENOMIC DNA]</scope>
    <source>
        <strain evidence="13 14">FBKL4.011</strain>
    </source>
</reference>
<keyword evidence="10" id="KW-0479">Metal-binding</keyword>
<dbReference type="InterPro" id="IPR008141">
    <property type="entry name" value="Ala_DH"/>
</dbReference>
<keyword evidence="4 6" id="KW-0560">Oxidoreductase</keyword>
<dbReference type="Pfam" id="PF05222">
    <property type="entry name" value="AlaDh_PNT_N"/>
    <property type="match status" value="1"/>
</dbReference>
<dbReference type="SUPFAM" id="SSF51735">
    <property type="entry name" value="NAD(P)-binding Rossmann-fold domains"/>
    <property type="match status" value="1"/>
</dbReference>
<keyword evidence="5 6" id="KW-0520">NAD</keyword>
<dbReference type="EMBL" id="QJKK01000001">
    <property type="protein sequence ID" value="RAL26524.1"/>
    <property type="molecule type" value="Genomic_DNA"/>
</dbReference>
<keyword evidence="9" id="KW-0547">Nucleotide-binding</keyword>
<keyword evidence="14" id="KW-1185">Reference proteome</keyword>
<dbReference type="GO" id="GO:0042853">
    <property type="term" value="P:L-alanine catabolic process"/>
    <property type="evidence" value="ECO:0007669"/>
    <property type="project" value="UniProtKB-UniPathway"/>
</dbReference>
<dbReference type="PIRSF" id="PIRSF000183">
    <property type="entry name" value="Alanine_dh"/>
    <property type="match status" value="1"/>
</dbReference>
<dbReference type="SMART" id="SM01002">
    <property type="entry name" value="AlaDh_PNT_C"/>
    <property type="match status" value="1"/>
</dbReference>
<feature type="binding site" evidence="9">
    <location>
        <position position="280"/>
    </location>
    <ligand>
        <name>NAD(+)</name>
        <dbReference type="ChEBI" id="CHEBI:57540"/>
    </ligand>
</feature>
<protein>
    <recommendedName>
        <fullName evidence="3 6">Alanine dehydrogenase</fullName>
        <ecNumber evidence="3 6">1.4.1.1</ecNumber>
    </recommendedName>
</protein>
<dbReference type="PANTHER" id="PTHR42795">
    <property type="entry name" value="ALANINE DEHYDROGENASE"/>
    <property type="match status" value="1"/>
</dbReference>
<dbReference type="OrthoDB" id="9804592at2"/>
<evidence type="ECO:0000313" key="13">
    <source>
        <dbReference type="EMBL" id="RAL26524.1"/>
    </source>
</evidence>